<dbReference type="Gene3D" id="1.10.150.280">
    <property type="entry name" value="AF1531-like domain"/>
    <property type="match status" value="1"/>
</dbReference>
<organism evidence="3 4">
    <name type="scientific">Tessaracoccus defluvii</name>
    <dbReference type="NCBI Taxonomy" id="1285901"/>
    <lineage>
        <taxon>Bacteria</taxon>
        <taxon>Bacillati</taxon>
        <taxon>Actinomycetota</taxon>
        <taxon>Actinomycetes</taxon>
        <taxon>Propionibacteriales</taxon>
        <taxon>Propionibacteriaceae</taxon>
        <taxon>Tessaracoccus</taxon>
    </lineage>
</organism>
<keyword evidence="4" id="KW-1185">Reference proteome</keyword>
<evidence type="ECO:0000313" key="4">
    <source>
        <dbReference type="Proteomes" id="UP000516117"/>
    </source>
</evidence>
<evidence type="ECO:0000256" key="1">
    <source>
        <dbReference type="SAM" id="MobiDB-lite"/>
    </source>
</evidence>
<dbReference type="InterPro" id="IPR010994">
    <property type="entry name" value="RuvA_2-like"/>
</dbReference>
<dbReference type="SUPFAM" id="SSF47781">
    <property type="entry name" value="RuvA domain 2-like"/>
    <property type="match status" value="1"/>
</dbReference>
<name>A0A7H0H798_9ACTN</name>
<gene>
    <name evidence="3" type="ORF">H9L22_02915</name>
</gene>
<dbReference type="EMBL" id="CP060789">
    <property type="protein sequence ID" value="QNP56414.1"/>
    <property type="molecule type" value="Genomic_DNA"/>
</dbReference>
<dbReference type="Pfam" id="PF12836">
    <property type="entry name" value="HHH_3"/>
    <property type="match status" value="1"/>
</dbReference>
<protein>
    <submittedName>
        <fullName evidence="3">ComEA family DNA-binding protein</fullName>
    </submittedName>
</protein>
<dbReference type="InterPro" id="IPR019554">
    <property type="entry name" value="Soluble_ligand-bd"/>
</dbReference>
<dbReference type="GO" id="GO:0003677">
    <property type="term" value="F:DNA binding"/>
    <property type="evidence" value="ECO:0007669"/>
    <property type="project" value="UniProtKB-KW"/>
</dbReference>
<dbReference type="KEGG" id="tdf:H9L22_02915"/>
<keyword evidence="3" id="KW-0238">DNA-binding</keyword>
<dbReference type="PANTHER" id="PTHR21180:SF32">
    <property type="entry name" value="ENDONUCLEASE_EXONUCLEASE_PHOSPHATASE FAMILY DOMAIN-CONTAINING PROTEIN 1"/>
    <property type="match status" value="1"/>
</dbReference>
<dbReference type="NCBIfam" id="TIGR00426">
    <property type="entry name" value="competence protein ComEA helix-hairpin-helix repeat region"/>
    <property type="match status" value="1"/>
</dbReference>
<dbReference type="InterPro" id="IPR051675">
    <property type="entry name" value="Endo/Exo/Phosphatase_dom_1"/>
</dbReference>
<dbReference type="GO" id="GO:0006281">
    <property type="term" value="P:DNA repair"/>
    <property type="evidence" value="ECO:0007669"/>
    <property type="project" value="InterPro"/>
</dbReference>
<feature type="domain" description="Helix-hairpin-helix DNA-binding motif class 1" evidence="2">
    <location>
        <begin position="140"/>
        <end position="159"/>
    </location>
</feature>
<evidence type="ECO:0000313" key="3">
    <source>
        <dbReference type="EMBL" id="QNP56414.1"/>
    </source>
</evidence>
<sequence>MTTAVTTAHAEPTPSPSPQTARVHVAGAVTRPGVVWVPVGAIVQDAIVAAGGLSADADPAQLNLAAPVSDGMQIIVGTAEEPLGVISEPGGGGGGDGSAGPLDLNTATADQLEELPGIGPVSAAAILAWRAEHGRFTAVEELQEVSGIGPKTFERLAPLVRV</sequence>
<dbReference type="AlphaFoldDB" id="A0A7H0H798"/>
<dbReference type="RefSeq" id="WP_187721523.1">
    <property type="nucleotide sequence ID" value="NZ_CP060789.1"/>
</dbReference>
<feature type="domain" description="Helix-hairpin-helix DNA-binding motif class 1" evidence="2">
    <location>
        <begin position="110"/>
        <end position="129"/>
    </location>
</feature>
<dbReference type="GO" id="GO:0015628">
    <property type="term" value="P:protein secretion by the type II secretion system"/>
    <property type="evidence" value="ECO:0007669"/>
    <property type="project" value="TreeGrafter"/>
</dbReference>
<feature type="region of interest" description="Disordered" evidence="1">
    <location>
        <begin position="1"/>
        <end position="20"/>
    </location>
</feature>
<evidence type="ECO:0000259" key="2">
    <source>
        <dbReference type="SMART" id="SM00278"/>
    </source>
</evidence>
<dbReference type="PANTHER" id="PTHR21180">
    <property type="entry name" value="ENDONUCLEASE/EXONUCLEASE/PHOSPHATASE FAMILY DOMAIN-CONTAINING PROTEIN 1"/>
    <property type="match status" value="1"/>
</dbReference>
<dbReference type="SMART" id="SM00278">
    <property type="entry name" value="HhH1"/>
    <property type="match status" value="2"/>
</dbReference>
<dbReference type="GO" id="GO:0015627">
    <property type="term" value="C:type II protein secretion system complex"/>
    <property type="evidence" value="ECO:0007669"/>
    <property type="project" value="TreeGrafter"/>
</dbReference>
<dbReference type="InterPro" id="IPR004509">
    <property type="entry name" value="Competence_ComEA_HhH"/>
</dbReference>
<dbReference type="Pfam" id="PF10531">
    <property type="entry name" value="SLBB"/>
    <property type="match status" value="1"/>
</dbReference>
<dbReference type="Proteomes" id="UP000516117">
    <property type="component" value="Chromosome"/>
</dbReference>
<reference evidence="3 4" key="1">
    <citation type="submission" date="2020-08" db="EMBL/GenBank/DDBJ databases">
        <title>Genome sequence of Tessaracoccus defluvii JCM 17540T.</title>
        <authorList>
            <person name="Hyun D.-W."/>
            <person name="Bae J.-W."/>
        </authorList>
    </citation>
    <scope>NUCLEOTIDE SEQUENCE [LARGE SCALE GENOMIC DNA]</scope>
    <source>
        <strain evidence="3 4">JCM 17540</strain>
    </source>
</reference>
<accession>A0A7H0H798</accession>
<proteinExistence type="predicted"/>
<dbReference type="InterPro" id="IPR003583">
    <property type="entry name" value="Hlx-hairpin-Hlx_DNA-bd_motif"/>
</dbReference>
<dbReference type="Gene3D" id="3.10.560.10">
    <property type="entry name" value="Outer membrane lipoprotein wza domain like"/>
    <property type="match status" value="1"/>
</dbReference>